<gene>
    <name evidence="13" type="ORF">GCU54_08570</name>
</gene>
<keyword evidence="6 10" id="KW-0378">Hydrolase</keyword>
<dbReference type="CDD" id="cd00091">
    <property type="entry name" value="NUC"/>
    <property type="match status" value="1"/>
</dbReference>
<feature type="domain" description="DNA/RNA non-specific endonuclease/pyrophosphatase/phosphodiesterase" evidence="12">
    <location>
        <begin position="117"/>
        <end position="325"/>
    </location>
</feature>
<evidence type="ECO:0000256" key="2">
    <source>
        <dbReference type="ARBA" id="ARBA00010052"/>
    </source>
</evidence>
<dbReference type="AlphaFoldDB" id="A0A6P0GFS4"/>
<evidence type="ECO:0000256" key="1">
    <source>
        <dbReference type="ARBA" id="ARBA00001946"/>
    </source>
</evidence>
<dbReference type="GO" id="GO:0003676">
    <property type="term" value="F:nucleic acid binding"/>
    <property type="evidence" value="ECO:0007669"/>
    <property type="project" value="InterPro"/>
</dbReference>
<comment type="cofactor">
    <cofactor evidence="1 10">
        <name>Mg(2+)</name>
        <dbReference type="ChEBI" id="CHEBI:18420"/>
    </cofactor>
</comment>
<dbReference type="InterPro" id="IPR001604">
    <property type="entry name" value="Endo_G_ENPP1-like_dom"/>
</dbReference>
<evidence type="ECO:0000313" key="14">
    <source>
        <dbReference type="Proteomes" id="UP000471126"/>
    </source>
</evidence>
<dbReference type="GO" id="GO:0046872">
    <property type="term" value="F:metal ion binding"/>
    <property type="evidence" value="ECO:0007669"/>
    <property type="project" value="UniProtKB-KW"/>
</dbReference>
<dbReference type="InterPro" id="IPR044929">
    <property type="entry name" value="DNA/RNA_non-sp_Endonuclease_sf"/>
</dbReference>
<sequence length="348" mass="37920">MLAAFRRFIRTERETSPADPDTLVDLGREIAGDRTTPEITVRLVVGPERADPGAPASRGPAAAPEVAALDGGELLDGGEAADGYDSSFLGVPVPAPVPGATVLPDVARTVDGDTVVEHVHFSLQMSASRRFALWVAWNIDGGALKALSRKGLRFVRDPQIAEHLQVGDELYAGNRLDRGHIARRADLVWGSLPVAERANRDSFCFTNIAPQMDDFNQSALDGVWGRLEDAVFEDVDVEDLRVSVFGGPVLAADDRVYRGVRIPREYWKVLAFREAGALRARAFLLTQSLDDLAVLHLDEFRVFQVALPELEARTGLRFPDVLRAADTIALPELAGAREPLGSIADIRW</sequence>
<evidence type="ECO:0000256" key="7">
    <source>
        <dbReference type="ARBA" id="ARBA00022842"/>
    </source>
</evidence>
<evidence type="ECO:0000256" key="4">
    <source>
        <dbReference type="ARBA" id="ARBA00022723"/>
    </source>
</evidence>
<dbReference type="InterPro" id="IPR040255">
    <property type="entry name" value="Non-specific_endonuclease"/>
</dbReference>
<dbReference type="SMART" id="SM00892">
    <property type="entry name" value="Endonuclease_NS"/>
    <property type="match status" value="1"/>
</dbReference>
<evidence type="ECO:0000259" key="11">
    <source>
        <dbReference type="SMART" id="SM00477"/>
    </source>
</evidence>
<accession>A0A6P0GFS4</accession>
<feature type="domain" description="ENPP1-3/EXOG-like endonuclease/phosphodiesterase" evidence="11">
    <location>
        <begin position="118"/>
        <end position="325"/>
    </location>
</feature>
<dbReference type="InterPro" id="IPR018524">
    <property type="entry name" value="DNA/RNA_endonuclease_AS"/>
</dbReference>
<dbReference type="InterPro" id="IPR020821">
    <property type="entry name" value="ENPP1-3/EXOG-like_nuc-like"/>
</dbReference>
<dbReference type="GO" id="GO:0004519">
    <property type="term" value="F:endonuclease activity"/>
    <property type="evidence" value="ECO:0007669"/>
    <property type="project" value="UniProtKB-UniRule"/>
</dbReference>
<organism evidence="13 14">
    <name type="scientific">Geodermatophilus normandii</name>
    <dbReference type="NCBI Taxonomy" id="1137989"/>
    <lineage>
        <taxon>Bacteria</taxon>
        <taxon>Bacillati</taxon>
        <taxon>Actinomycetota</taxon>
        <taxon>Actinomycetes</taxon>
        <taxon>Geodermatophilales</taxon>
        <taxon>Geodermatophilaceae</taxon>
        <taxon>Geodermatophilus</taxon>
    </lineage>
</organism>
<protein>
    <recommendedName>
        <fullName evidence="10">Endonuclease</fullName>
        <ecNumber evidence="10">3.1.30.-</ecNumber>
    </recommendedName>
</protein>
<dbReference type="SMART" id="SM00477">
    <property type="entry name" value="NUC"/>
    <property type="match status" value="1"/>
</dbReference>
<dbReference type="Proteomes" id="UP000471126">
    <property type="component" value="Unassembled WGS sequence"/>
</dbReference>
<evidence type="ECO:0000256" key="5">
    <source>
        <dbReference type="ARBA" id="ARBA00022759"/>
    </source>
</evidence>
<comment type="similarity">
    <text evidence="2 10">Belongs to the DNA/RNA non-specific endonuclease family.</text>
</comment>
<evidence type="ECO:0000259" key="12">
    <source>
        <dbReference type="SMART" id="SM00892"/>
    </source>
</evidence>
<keyword evidence="7" id="KW-0460">Magnesium</keyword>
<evidence type="ECO:0000256" key="9">
    <source>
        <dbReference type="PIRSR" id="PIRSR640255-2"/>
    </source>
</evidence>
<proteinExistence type="inferred from homology"/>
<dbReference type="PANTHER" id="PTHR13966">
    <property type="entry name" value="ENDONUCLEASE RELATED"/>
    <property type="match status" value="1"/>
</dbReference>
<evidence type="ECO:0000256" key="8">
    <source>
        <dbReference type="PIRSR" id="PIRSR640255-1"/>
    </source>
</evidence>
<dbReference type="PANTHER" id="PTHR13966:SF5">
    <property type="entry name" value="ENDONUCLEASE G, MITOCHONDRIAL"/>
    <property type="match status" value="1"/>
</dbReference>
<keyword evidence="5 10" id="KW-0255">Endonuclease</keyword>
<name>A0A6P0GFS4_9ACTN</name>
<feature type="binding site" evidence="9">
    <location>
        <position position="216"/>
    </location>
    <ligand>
        <name>Mg(2+)</name>
        <dbReference type="ChEBI" id="CHEBI:18420"/>
        <note>catalytic</note>
    </ligand>
</feature>
<dbReference type="SUPFAM" id="SSF54060">
    <property type="entry name" value="His-Me finger endonucleases"/>
    <property type="match status" value="1"/>
</dbReference>
<dbReference type="EMBL" id="JAAGWE010000013">
    <property type="protein sequence ID" value="NEM06071.1"/>
    <property type="molecule type" value="Genomic_DNA"/>
</dbReference>
<keyword evidence="3 10" id="KW-0540">Nuclease</keyword>
<dbReference type="InterPro" id="IPR044925">
    <property type="entry name" value="His-Me_finger_sf"/>
</dbReference>
<evidence type="ECO:0000256" key="3">
    <source>
        <dbReference type="ARBA" id="ARBA00022722"/>
    </source>
</evidence>
<reference evidence="13 14" key="1">
    <citation type="submission" date="2019-12" db="EMBL/GenBank/DDBJ databases">
        <title>WGS of CPCC 203550 I12A-02606.</title>
        <authorList>
            <person name="Jiang Z."/>
        </authorList>
    </citation>
    <scope>NUCLEOTIDE SEQUENCE [LARGE SCALE GENOMIC DNA]</scope>
    <source>
        <strain evidence="13 14">I12A-02606</strain>
    </source>
</reference>
<evidence type="ECO:0000313" key="13">
    <source>
        <dbReference type="EMBL" id="NEM06071.1"/>
    </source>
</evidence>
<dbReference type="PROSITE" id="PS01070">
    <property type="entry name" value="NUCLEASE_NON_SPEC"/>
    <property type="match status" value="1"/>
</dbReference>
<dbReference type="Gene3D" id="3.40.570.10">
    <property type="entry name" value="Extracellular Endonuclease, subunit A"/>
    <property type="match status" value="1"/>
</dbReference>
<evidence type="ECO:0000256" key="10">
    <source>
        <dbReference type="RuleBase" id="RU366055"/>
    </source>
</evidence>
<evidence type="ECO:0000256" key="6">
    <source>
        <dbReference type="ARBA" id="ARBA00022801"/>
    </source>
</evidence>
<comment type="caution">
    <text evidence="13">The sequence shown here is derived from an EMBL/GenBank/DDBJ whole genome shotgun (WGS) entry which is preliminary data.</text>
</comment>
<dbReference type="GO" id="GO:0016787">
    <property type="term" value="F:hydrolase activity"/>
    <property type="evidence" value="ECO:0007669"/>
    <property type="project" value="UniProtKB-KW"/>
</dbReference>
<feature type="active site" description="Proton acceptor" evidence="8">
    <location>
        <position position="180"/>
    </location>
</feature>
<keyword evidence="4 9" id="KW-0479">Metal-binding</keyword>
<dbReference type="Pfam" id="PF01223">
    <property type="entry name" value="Endonuclease_NS"/>
    <property type="match status" value="1"/>
</dbReference>
<dbReference type="EC" id="3.1.30.-" evidence="10"/>